<comment type="similarity">
    <text evidence="1 8">Belongs to the cytochrome P450 family.</text>
</comment>
<dbReference type="AlphaFoldDB" id="A0A1M5KWY7"/>
<dbReference type="OrthoDB" id="9764248at2"/>
<evidence type="ECO:0000256" key="4">
    <source>
        <dbReference type="ARBA" id="ARBA00023002"/>
    </source>
</evidence>
<feature type="binding site" description="axial binding residue" evidence="7">
    <location>
        <position position="386"/>
    </location>
    <ligand>
        <name>heme</name>
        <dbReference type="ChEBI" id="CHEBI:30413"/>
    </ligand>
    <ligandPart>
        <name>Fe</name>
        <dbReference type="ChEBI" id="CHEBI:18248"/>
    </ligandPart>
</feature>
<dbReference type="PRINTS" id="PR00385">
    <property type="entry name" value="P450"/>
</dbReference>
<evidence type="ECO:0000256" key="5">
    <source>
        <dbReference type="ARBA" id="ARBA00023004"/>
    </source>
</evidence>
<keyword evidence="3 7" id="KW-0479">Metal-binding</keyword>
<keyword evidence="10" id="KW-1185">Reference proteome</keyword>
<dbReference type="GO" id="GO:0020037">
    <property type="term" value="F:heme binding"/>
    <property type="evidence" value="ECO:0007669"/>
    <property type="project" value="InterPro"/>
</dbReference>
<reference evidence="9 10" key="1">
    <citation type="submission" date="2016-11" db="EMBL/GenBank/DDBJ databases">
        <authorList>
            <person name="Jaros S."/>
            <person name="Januszkiewicz K."/>
            <person name="Wedrychowicz H."/>
        </authorList>
    </citation>
    <scope>NUCLEOTIDE SEQUENCE [LARGE SCALE GENOMIC DNA]</scope>
    <source>
        <strain evidence="9 10">DSM 24574</strain>
    </source>
</reference>
<keyword evidence="4 8" id="KW-0560">Oxidoreductase</keyword>
<evidence type="ECO:0000313" key="9">
    <source>
        <dbReference type="EMBL" id="SHG57257.1"/>
    </source>
</evidence>
<keyword evidence="2 7" id="KW-0349">Heme</keyword>
<evidence type="ECO:0000313" key="10">
    <source>
        <dbReference type="Proteomes" id="UP000184212"/>
    </source>
</evidence>
<dbReference type="GO" id="GO:0016705">
    <property type="term" value="F:oxidoreductase activity, acting on paired donors, with incorporation or reduction of molecular oxygen"/>
    <property type="evidence" value="ECO:0007669"/>
    <property type="project" value="InterPro"/>
</dbReference>
<dbReference type="Pfam" id="PF00067">
    <property type="entry name" value="p450"/>
    <property type="match status" value="1"/>
</dbReference>
<dbReference type="RefSeq" id="WP_073131433.1">
    <property type="nucleotide sequence ID" value="NZ_FQWQ01000001.1"/>
</dbReference>
<dbReference type="PANTHER" id="PTHR24291">
    <property type="entry name" value="CYTOCHROME P450 FAMILY 4"/>
    <property type="match status" value="1"/>
</dbReference>
<dbReference type="Proteomes" id="UP000184212">
    <property type="component" value="Unassembled WGS sequence"/>
</dbReference>
<keyword evidence="5 7" id="KW-0408">Iron</keyword>
<evidence type="ECO:0000256" key="3">
    <source>
        <dbReference type="ARBA" id="ARBA00022723"/>
    </source>
</evidence>
<dbReference type="PRINTS" id="PR00463">
    <property type="entry name" value="EP450I"/>
</dbReference>
<dbReference type="InterPro" id="IPR002401">
    <property type="entry name" value="Cyt_P450_E_grp-I"/>
</dbReference>
<dbReference type="STRING" id="947013.SAMN04488109_0887"/>
<accession>A0A1M5KWY7</accession>
<dbReference type="PROSITE" id="PS00086">
    <property type="entry name" value="CYTOCHROME_P450"/>
    <property type="match status" value="1"/>
</dbReference>
<keyword evidence="6 8" id="KW-0503">Monooxygenase</keyword>
<dbReference type="InterPro" id="IPR001128">
    <property type="entry name" value="Cyt_P450"/>
</dbReference>
<dbReference type="GO" id="GO:0005506">
    <property type="term" value="F:iron ion binding"/>
    <property type="evidence" value="ECO:0007669"/>
    <property type="project" value="InterPro"/>
</dbReference>
<proteinExistence type="inferred from homology"/>
<organism evidence="9 10">
    <name type="scientific">Chryseolinea serpens</name>
    <dbReference type="NCBI Taxonomy" id="947013"/>
    <lineage>
        <taxon>Bacteria</taxon>
        <taxon>Pseudomonadati</taxon>
        <taxon>Bacteroidota</taxon>
        <taxon>Cytophagia</taxon>
        <taxon>Cytophagales</taxon>
        <taxon>Fulvivirgaceae</taxon>
        <taxon>Chryseolinea</taxon>
    </lineage>
</organism>
<dbReference type="Gene3D" id="1.10.630.10">
    <property type="entry name" value="Cytochrome P450"/>
    <property type="match status" value="1"/>
</dbReference>
<evidence type="ECO:0000256" key="7">
    <source>
        <dbReference type="PIRSR" id="PIRSR602401-1"/>
    </source>
</evidence>
<sequence length="436" mass="50275">MNKSIPPGYSFFPSMVRTYKQTKNPIGTMQESMSRFNGTYSVNLGMMRMIATQDAGLIEYVLKSNHRNYHKSPIQTEYLGKFLGKGLLTANGDYWLKQRRLIQPGFHTEKIHALYATIKRTVDEFLLTFPTGDVDVYPLLHKLAFDIVINTLFTVNVPAAQRQQLATFISDVQEYVMREVRNPHKRWWFRLSGELRENLDKAAGARDVIRSLIRQRKQDQGRHNDLLDMLLEARYEESGQPMTEEQVIDEILIILIAGHETTANALSWSLYLLAHHPDELRMAREASRSLELHQVVGNEALNNVIRESMRLYPPAWISDRVALENDAYADFSIPKGTVIVIFYYGLHRDAHEWSDALSFKPSRFSKEHNKDIKKIYYPFGAGPRLCIGNNFAMAEMVIFLQSFIQMFHVEPGNIEPNIKPLVTLRPDKVMLKVKTV</sequence>
<evidence type="ECO:0000256" key="6">
    <source>
        <dbReference type="ARBA" id="ARBA00023033"/>
    </source>
</evidence>
<dbReference type="SUPFAM" id="SSF48264">
    <property type="entry name" value="Cytochrome P450"/>
    <property type="match status" value="1"/>
</dbReference>
<dbReference type="GO" id="GO:0004497">
    <property type="term" value="F:monooxygenase activity"/>
    <property type="evidence" value="ECO:0007669"/>
    <property type="project" value="UniProtKB-KW"/>
</dbReference>
<evidence type="ECO:0000256" key="8">
    <source>
        <dbReference type="RuleBase" id="RU000461"/>
    </source>
</evidence>
<name>A0A1M5KWY7_9BACT</name>
<dbReference type="InterPro" id="IPR036396">
    <property type="entry name" value="Cyt_P450_sf"/>
</dbReference>
<protein>
    <submittedName>
        <fullName evidence="9">Cytochrome P450</fullName>
    </submittedName>
</protein>
<evidence type="ECO:0000256" key="2">
    <source>
        <dbReference type="ARBA" id="ARBA00022617"/>
    </source>
</evidence>
<gene>
    <name evidence="9" type="ORF">SAMN04488109_0887</name>
</gene>
<dbReference type="InterPro" id="IPR017972">
    <property type="entry name" value="Cyt_P450_CS"/>
</dbReference>
<dbReference type="InterPro" id="IPR050196">
    <property type="entry name" value="Cytochrome_P450_Monoox"/>
</dbReference>
<dbReference type="PANTHER" id="PTHR24291:SF50">
    <property type="entry name" value="BIFUNCTIONAL ALBAFLAVENONE MONOOXYGENASE_TERPENE SYNTHASE"/>
    <property type="match status" value="1"/>
</dbReference>
<dbReference type="EMBL" id="FQWQ01000001">
    <property type="protein sequence ID" value="SHG57257.1"/>
    <property type="molecule type" value="Genomic_DNA"/>
</dbReference>
<evidence type="ECO:0000256" key="1">
    <source>
        <dbReference type="ARBA" id="ARBA00010617"/>
    </source>
</evidence>
<comment type="cofactor">
    <cofactor evidence="7">
        <name>heme</name>
        <dbReference type="ChEBI" id="CHEBI:30413"/>
    </cofactor>
</comment>